<evidence type="ECO:0000256" key="4">
    <source>
        <dbReference type="ARBA" id="ARBA00022781"/>
    </source>
</evidence>
<accession>A0A345HGT3</accession>
<evidence type="ECO:0000256" key="7">
    <source>
        <dbReference type="ARBA" id="ARBA00023136"/>
    </source>
</evidence>
<keyword evidence="2" id="KW-0813">Transport</keyword>
<keyword evidence="5 9" id="KW-1133">Transmembrane helix</keyword>
<feature type="transmembrane region" description="Helical" evidence="9">
    <location>
        <begin position="224"/>
        <end position="244"/>
    </location>
</feature>
<keyword evidence="3 9" id="KW-0812">Transmembrane</keyword>
<evidence type="ECO:0000256" key="8">
    <source>
        <dbReference type="ARBA" id="ARBA00043980"/>
    </source>
</evidence>
<comment type="subcellular location">
    <subcellularLocation>
        <location evidence="1">Membrane</location>
        <topology evidence="1">Multi-pass membrane protein</topology>
    </subcellularLocation>
</comment>
<protein>
    <submittedName>
        <fullName evidence="10">Chloroplast envelope membrane protein</fullName>
    </submittedName>
</protein>
<evidence type="ECO:0000256" key="9">
    <source>
        <dbReference type="SAM" id="Phobius"/>
    </source>
</evidence>
<reference evidence="11" key="2">
    <citation type="submission" date="2019-07" db="EMBL/GenBank/DDBJ databases">
        <authorList>
            <person name="Jia X."/>
        </authorList>
    </citation>
    <scope>NUCLEOTIDE SEQUENCE</scope>
</reference>
<evidence type="ECO:0000313" key="10">
    <source>
        <dbReference type="EMBL" id="AXG75823.1"/>
    </source>
</evidence>
<evidence type="ECO:0000256" key="1">
    <source>
        <dbReference type="ARBA" id="ARBA00004141"/>
    </source>
</evidence>
<dbReference type="PANTHER" id="PTHR33650:SF2">
    <property type="entry name" value="CHLOROPLAST ENVELOPE MEMBRANE PROTEIN"/>
    <property type="match status" value="1"/>
</dbReference>
<keyword evidence="4" id="KW-0375">Hydrogen ion transport</keyword>
<dbReference type="GO" id="GO:1902600">
    <property type="term" value="P:proton transmembrane transport"/>
    <property type="evidence" value="ECO:0007669"/>
    <property type="project" value="UniProtKB-KW"/>
</dbReference>
<evidence type="ECO:0000313" key="11">
    <source>
        <dbReference type="EMBL" id="QKS32278.1"/>
    </source>
</evidence>
<dbReference type="EMBL" id="MN201587">
    <property type="protein sequence ID" value="QKS32278.1"/>
    <property type="molecule type" value="Genomic_DNA"/>
</dbReference>
<geneLocation type="chloroplast" evidence="10"/>
<keyword evidence="10" id="KW-0934">Plastid</keyword>
<evidence type="ECO:0000256" key="5">
    <source>
        <dbReference type="ARBA" id="ARBA00022989"/>
    </source>
</evidence>
<reference evidence="10" key="1">
    <citation type="submission" date="2018-01" db="EMBL/GenBank/DDBJ databases">
        <title>Complete Chloroplast Genome of Caulerpa lentillifera.</title>
        <authorList>
            <person name="Gao D."/>
            <person name="Sun Z."/>
            <person name="Yao J."/>
            <person name="Tan W."/>
        </authorList>
    </citation>
    <scope>NUCLEOTIDE SEQUENCE</scope>
</reference>
<dbReference type="GO" id="GO:0016020">
    <property type="term" value="C:membrane"/>
    <property type="evidence" value="ECO:0007669"/>
    <property type="project" value="UniProtKB-SubCell"/>
</dbReference>
<dbReference type="RefSeq" id="YP_009514377.1">
    <property type="nucleotide sequence ID" value="NC_039377.1"/>
</dbReference>
<organism evidence="10">
    <name type="scientific">Caulerpa lentillifera</name>
    <dbReference type="NCBI Taxonomy" id="148947"/>
    <lineage>
        <taxon>Eukaryota</taxon>
        <taxon>Viridiplantae</taxon>
        <taxon>Chlorophyta</taxon>
        <taxon>core chlorophytes</taxon>
        <taxon>Ulvophyceae</taxon>
        <taxon>TCBD clade</taxon>
        <taxon>Bryopsidales</taxon>
        <taxon>Halimedineae</taxon>
        <taxon>Caulerpaceae</taxon>
        <taxon>Caulerpa</taxon>
    </lineage>
</organism>
<dbReference type="AlphaFoldDB" id="A0A345HGT3"/>
<keyword evidence="7 9" id="KW-0472">Membrane</keyword>
<dbReference type="GeneID" id="37867886"/>
<keyword evidence="10" id="KW-0150">Chloroplast</keyword>
<dbReference type="InterPro" id="IPR004282">
    <property type="entry name" value="CemA"/>
</dbReference>
<sequence length="264" mass="31859">MIMSNSEQIGWIPRSIIRTFQRFFKQIGFQTDLFAIYEFRVSRYFAIASLQCFFFLILCPWIFQFFMKVFVFKFLEDFSTDALRPVFLNFHQQEQALEQLKNLDAQIYFDTLLNYKTQQREALGMRIYQTADFYSKQSLGIITNWILDLTTLLFFLFLLFLSKPQIIIFKTFLIESLFSLSETTKCFFLLFFLDLLVGFHSSKSWEVFLQFIFEHFGFQINQNFIYFFISTFPVFLDTIFKYWIFRYLNKISPSTVATYQAMIE</sequence>
<keyword evidence="6" id="KW-0406">Ion transport</keyword>
<feature type="transmembrane region" description="Helical" evidence="9">
    <location>
        <begin position="44"/>
        <end position="63"/>
    </location>
</feature>
<dbReference type="EMBL" id="MG753774">
    <property type="protein sequence ID" value="AXG75823.1"/>
    <property type="molecule type" value="Genomic_DNA"/>
</dbReference>
<comment type="similarity">
    <text evidence="8">Belongs to the CemA family.</text>
</comment>
<evidence type="ECO:0000256" key="3">
    <source>
        <dbReference type="ARBA" id="ARBA00022692"/>
    </source>
</evidence>
<name>A0A345HGT3_9CHLO</name>
<feature type="transmembrane region" description="Helical" evidence="9">
    <location>
        <begin position="142"/>
        <end position="161"/>
    </location>
</feature>
<evidence type="ECO:0000256" key="2">
    <source>
        <dbReference type="ARBA" id="ARBA00022448"/>
    </source>
</evidence>
<gene>
    <name evidence="10" type="primary">cemA</name>
</gene>
<evidence type="ECO:0000256" key="6">
    <source>
        <dbReference type="ARBA" id="ARBA00023065"/>
    </source>
</evidence>
<proteinExistence type="inferred from homology"/>
<dbReference type="PANTHER" id="PTHR33650">
    <property type="entry name" value="CHLOROPLAST ENVELOPE MEMBRANE PROTEIN-RELATED"/>
    <property type="match status" value="1"/>
</dbReference>
<dbReference type="Pfam" id="PF03040">
    <property type="entry name" value="CemA"/>
    <property type="match status" value="1"/>
</dbReference>